<dbReference type="SUPFAM" id="SSF52540">
    <property type="entry name" value="P-loop containing nucleoside triphosphate hydrolases"/>
    <property type="match status" value="1"/>
</dbReference>
<dbReference type="PANTHER" id="PTHR43790">
    <property type="entry name" value="CARBOHYDRATE TRANSPORT ATP-BINDING PROTEIN MG119-RELATED"/>
    <property type="match status" value="1"/>
</dbReference>
<protein>
    <submittedName>
        <fullName evidence="7">Uncharacterized protein</fullName>
    </submittedName>
</protein>
<evidence type="ECO:0000256" key="2">
    <source>
        <dbReference type="ARBA" id="ARBA00022475"/>
    </source>
</evidence>
<dbReference type="EMBL" id="LYTK01000001">
    <property type="protein sequence ID" value="OBQ71723.1"/>
    <property type="molecule type" value="Genomic_DNA"/>
</dbReference>
<evidence type="ECO:0000256" key="3">
    <source>
        <dbReference type="ARBA" id="ARBA00022741"/>
    </source>
</evidence>
<keyword evidence="3" id="KW-0547">Nucleotide-binding</keyword>
<dbReference type="Pfam" id="PF00005">
    <property type="entry name" value="ABC_tran"/>
    <property type="match status" value="1"/>
</dbReference>
<accession>A0A6M7UAX3</accession>
<gene>
    <name evidence="7" type="ORF">A8145_02330</name>
</gene>
<keyword evidence="1" id="KW-0813">Transport</keyword>
<dbReference type="InterPro" id="IPR027417">
    <property type="entry name" value="P-loop_NTPase"/>
</dbReference>
<dbReference type="InterPro" id="IPR050107">
    <property type="entry name" value="ABC_carbohydrate_import_ATPase"/>
</dbReference>
<evidence type="ECO:0000256" key="1">
    <source>
        <dbReference type="ARBA" id="ARBA00022448"/>
    </source>
</evidence>
<reference evidence="7 8" key="1">
    <citation type="submission" date="2016-05" db="EMBL/GenBank/DDBJ databases">
        <authorList>
            <person name="Ramsay J.P."/>
        </authorList>
    </citation>
    <scope>NUCLEOTIDE SEQUENCE [LARGE SCALE GENOMIC DNA]</scope>
    <source>
        <strain evidence="7 8">NZP2042</strain>
    </source>
</reference>
<name>A0A6M7UAX3_RHILI</name>
<keyword evidence="2" id="KW-1003">Cell membrane</keyword>
<evidence type="ECO:0000256" key="4">
    <source>
        <dbReference type="ARBA" id="ARBA00022840"/>
    </source>
</evidence>
<evidence type="ECO:0000256" key="5">
    <source>
        <dbReference type="ARBA" id="ARBA00022967"/>
    </source>
</evidence>
<dbReference type="PANTHER" id="PTHR43790:SF3">
    <property type="entry name" value="D-ALLOSE IMPORT ATP-BINDING PROTEIN ALSA-RELATED"/>
    <property type="match status" value="1"/>
</dbReference>
<keyword evidence="6" id="KW-0472">Membrane</keyword>
<dbReference type="Proteomes" id="UP000093737">
    <property type="component" value="Unassembled WGS sequence"/>
</dbReference>
<dbReference type="RefSeq" id="WP_056564186.1">
    <property type="nucleotide sequence ID" value="NZ_CP033334.1"/>
</dbReference>
<organism evidence="7 8">
    <name type="scientific">Rhizobium loti</name>
    <name type="common">Mesorhizobium loti</name>
    <dbReference type="NCBI Taxonomy" id="381"/>
    <lineage>
        <taxon>Bacteria</taxon>
        <taxon>Pseudomonadati</taxon>
        <taxon>Pseudomonadota</taxon>
        <taxon>Alphaproteobacteria</taxon>
        <taxon>Hyphomicrobiales</taxon>
        <taxon>Phyllobacteriaceae</taxon>
        <taxon>Mesorhizobium</taxon>
    </lineage>
</organism>
<evidence type="ECO:0000313" key="7">
    <source>
        <dbReference type="EMBL" id="OBQ71723.1"/>
    </source>
</evidence>
<dbReference type="GO" id="GO:0005524">
    <property type="term" value="F:ATP binding"/>
    <property type="evidence" value="ECO:0007669"/>
    <property type="project" value="UniProtKB-KW"/>
</dbReference>
<keyword evidence="4" id="KW-0067">ATP-binding</keyword>
<dbReference type="Gene3D" id="3.40.50.300">
    <property type="entry name" value="P-loop containing nucleotide triphosphate hydrolases"/>
    <property type="match status" value="1"/>
</dbReference>
<sequence>MSDSPILFVRKVASRLGGTVMLEDMNLVIEGGSIHALVGESGAGKSTLTKVLTGRAPSPIIRLP</sequence>
<evidence type="ECO:0000256" key="6">
    <source>
        <dbReference type="ARBA" id="ARBA00023136"/>
    </source>
</evidence>
<dbReference type="GO" id="GO:0016887">
    <property type="term" value="F:ATP hydrolysis activity"/>
    <property type="evidence" value="ECO:0007669"/>
    <property type="project" value="InterPro"/>
</dbReference>
<dbReference type="AlphaFoldDB" id="A0A6M7UAX3"/>
<dbReference type="InterPro" id="IPR003439">
    <property type="entry name" value="ABC_transporter-like_ATP-bd"/>
</dbReference>
<keyword evidence="5" id="KW-1278">Translocase</keyword>
<comment type="caution">
    <text evidence="7">The sequence shown here is derived from an EMBL/GenBank/DDBJ whole genome shotgun (WGS) entry which is preliminary data.</text>
</comment>
<evidence type="ECO:0000313" key="8">
    <source>
        <dbReference type="Proteomes" id="UP000093737"/>
    </source>
</evidence>
<proteinExistence type="predicted"/>